<sequence>MYSSVAGVIHKNFSDVNGIDHSINDINHIGHINDNHNDHNMNTNFNNQTTSYIFNDSTTNISNMTELNNHFTTIIYNVVTHALFYSISIIGILGNIKVSLILLFKCFVEFQKQLKQQIFGSRCM</sequence>
<name>T1EQ62_HELRO</name>
<proteinExistence type="predicted"/>
<gene>
    <name evidence="3" type="primary">20198712</name>
    <name evidence="2" type="ORF">HELRODRAFT_160379</name>
</gene>
<dbReference type="HOGENOM" id="CLU_2006352_0_0_1"/>
<keyword evidence="1" id="KW-0472">Membrane</keyword>
<reference evidence="2 4" key="2">
    <citation type="journal article" date="2013" name="Nature">
        <title>Insights into bilaterian evolution from three spiralian genomes.</title>
        <authorList>
            <person name="Simakov O."/>
            <person name="Marletaz F."/>
            <person name="Cho S.J."/>
            <person name="Edsinger-Gonzales E."/>
            <person name="Havlak P."/>
            <person name="Hellsten U."/>
            <person name="Kuo D.H."/>
            <person name="Larsson T."/>
            <person name="Lv J."/>
            <person name="Arendt D."/>
            <person name="Savage R."/>
            <person name="Osoegawa K."/>
            <person name="de Jong P."/>
            <person name="Grimwood J."/>
            <person name="Chapman J.A."/>
            <person name="Shapiro H."/>
            <person name="Aerts A."/>
            <person name="Otillar R.P."/>
            <person name="Terry A.Y."/>
            <person name="Boore J.L."/>
            <person name="Grigoriev I.V."/>
            <person name="Lindberg D.R."/>
            <person name="Seaver E.C."/>
            <person name="Weisblat D.A."/>
            <person name="Putnam N.H."/>
            <person name="Rokhsar D.S."/>
        </authorList>
    </citation>
    <scope>NUCLEOTIDE SEQUENCE</scope>
</reference>
<organism evidence="3 4">
    <name type="scientific">Helobdella robusta</name>
    <name type="common">Californian leech</name>
    <dbReference type="NCBI Taxonomy" id="6412"/>
    <lineage>
        <taxon>Eukaryota</taxon>
        <taxon>Metazoa</taxon>
        <taxon>Spiralia</taxon>
        <taxon>Lophotrochozoa</taxon>
        <taxon>Annelida</taxon>
        <taxon>Clitellata</taxon>
        <taxon>Hirudinea</taxon>
        <taxon>Rhynchobdellida</taxon>
        <taxon>Glossiphoniidae</taxon>
        <taxon>Helobdella</taxon>
    </lineage>
</organism>
<keyword evidence="1" id="KW-1133">Transmembrane helix</keyword>
<evidence type="ECO:0000313" key="2">
    <source>
        <dbReference type="EMBL" id="ESO06221.1"/>
    </source>
</evidence>
<dbReference type="EMBL" id="AMQM01000586">
    <property type="status" value="NOT_ANNOTATED_CDS"/>
    <property type="molecule type" value="Genomic_DNA"/>
</dbReference>
<accession>T1EQ62</accession>
<dbReference type="AlphaFoldDB" id="T1EQ62"/>
<keyword evidence="4" id="KW-1185">Reference proteome</keyword>
<dbReference type="EMBL" id="KB096324">
    <property type="protein sequence ID" value="ESO06221.1"/>
    <property type="molecule type" value="Genomic_DNA"/>
</dbReference>
<feature type="transmembrane region" description="Helical" evidence="1">
    <location>
        <begin position="82"/>
        <end position="108"/>
    </location>
</feature>
<evidence type="ECO:0000313" key="3">
    <source>
        <dbReference type="EnsemblMetazoa" id="HelroP160379"/>
    </source>
</evidence>
<dbReference type="Proteomes" id="UP000015101">
    <property type="component" value="Unassembled WGS sequence"/>
</dbReference>
<dbReference type="InParanoid" id="T1EQ62"/>
<dbReference type="GeneID" id="20198712"/>
<dbReference type="EnsemblMetazoa" id="HelroT160379">
    <property type="protein sequence ID" value="HelroP160379"/>
    <property type="gene ID" value="HelroG160379"/>
</dbReference>
<protein>
    <submittedName>
        <fullName evidence="2 3">Uncharacterized protein</fullName>
    </submittedName>
</protein>
<dbReference type="CTD" id="20198712"/>
<keyword evidence="1" id="KW-0812">Transmembrane</keyword>
<reference evidence="4" key="1">
    <citation type="submission" date="2012-12" db="EMBL/GenBank/DDBJ databases">
        <authorList>
            <person name="Hellsten U."/>
            <person name="Grimwood J."/>
            <person name="Chapman J.A."/>
            <person name="Shapiro H."/>
            <person name="Aerts A."/>
            <person name="Otillar R.P."/>
            <person name="Terry A.Y."/>
            <person name="Boore J.L."/>
            <person name="Simakov O."/>
            <person name="Marletaz F."/>
            <person name="Cho S.-J."/>
            <person name="Edsinger-Gonzales E."/>
            <person name="Havlak P."/>
            <person name="Kuo D.-H."/>
            <person name="Larsson T."/>
            <person name="Lv J."/>
            <person name="Arendt D."/>
            <person name="Savage R."/>
            <person name="Osoegawa K."/>
            <person name="de Jong P."/>
            <person name="Lindberg D.R."/>
            <person name="Seaver E.C."/>
            <person name="Weisblat D.A."/>
            <person name="Putnam N.H."/>
            <person name="Grigoriev I.V."/>
            <person name="Rokhsar D.S."/>
        </authorList>
    </citation>
    <scope>NUCLEOTIDE SEQUENCE</scope>
</reference>
<evidence type="ECO:0000313" key="4">
    <source>
        <dbReference type="Proteomes" id="UP000015101"/>
    </source>
</evidence>
<evidence type="ECO:0000256" key="1">
    <source>
        <dbReference type="SAM" id="Phobius"/>
    </source>
</evidence>
<dbReference type="KEGG" id="hro:HELRODRAFT_160379"/>
<dbReference type="RefSeq" id="XP_009015589.1">
    <property type="nucleotide sequence ID" value="XM_009017341.1"/>
</dbReference>
<reference evidence="3" key="3">
    <citation type="submission" date="2015-06" db="UniProtKB">
        <authorList>
            <consortium name="EnsemblMetazoa"/>
        </authorList>
    </citation>
    <scope>IDENTIFICATION</scope>
</reference>